<name>A0A9D1UT58_9MICC</name>
<organism evidence="1 2">
    <name type="scientific">Candidatus Nesterenkonia stercoripullorum</name>
    <dbReference type="NCBI Taxonomy" id="2838701"/>
    <lineage>
        <taxon>Bacteria</taxon>
        <taxon>Bacillati</taxon>
        <taxon>Actinomycetota</taxon>
        <taxon>Actinomycetes</taxon>
        <taxon>Micrococcales</taxon>
        <taxon>Micrococcaceae</taxon>
        <taxon>Nesterenkonia</taxon>
    </lineage>
</organism>
<dbReference type="InterPro" id="IPR007804">
    <property type="entry name" value="GvpG"/>
</dbReference>
<comment type="caution">
    <text evidence="1">The sequence shown here is derived from an EMBL/GenBank/DDBJ whole genome shotgun (WGS) entry which is preliminary data.</text>
</comment>
<accession>A0A9D1UT58</accession>
<protein>
    <submittedName>
        <fullName evidence="1">Gas vesicle protein GvpG</fullName>
    </submittedName>
</protein>
<evidence type="ECO:0000313" key="2">
    <source>
        <dbReference type="Proteomes" id="UP000824151"/>
    </source>
</evidence>
<dbReference type="Proteomes" id="UP000824151">
    <property type="component" value="Unassembled WGS sequence"/>
</dbReference>
<reference evidence="1" key="2">
    <citation type="submission" date="2021-04" db="EMBL/GenBank/DDBJ databases">
        <authorList>
            <person name="Gilroy R."/>
        </authorList>
    </citation>
    <scope>NUCLEOTIDE SEQUENCE</scope>
    <source>
        <strain evidence="1">ChiHejej3B27-3195</strain>
    </source>
</reference>
<dbReference type="AlphaFoldDB" id="A0A9D1UT58"/>
<gene>
    <name evidence="1" type="ORF">H9871_07345</name>
</gene>
<reference evidence="1" key="1">
    <citation type="journal article" date="2021" name="PeerJ">
        <title>Extensive microbial diversity within the chicken gut microbiome revealed by metagenomics and culture.</title>
        <authorList>
            <person name="Gilroy R."/>
            <person name="Ravi A."/>
            <person name="Getino M."/>
            <person name="Pursley I."/>
            <person name="Horton D.L."/>
            <person name="Alikhan N.F."/>
            <person name="Baker D."/>
            <person name="Gharbi K."/>
            <person name="Hall N."/>
            <person name="Watson M."/>
            <person name="Adriaenssens E.M."/>
            <person name="Foster-Nyarko E."/>
            <person name="Jarju S."/>
            <person name="Secka A."/>
            <person name="Antonio M."/>
            <person name="Oren A."/>
            <person name="Chaudhuri R.R."/>
            <person name="La Ragione R."/>
            <person name="Hildebrand F."/>
            <person name="Pallen M.J."/>
        </authorList>
    </citation>
    <scope>NUCLEOTIDE SEQUENCE</scope>
    <source>
        <strain evidence="1">ChiHejej3B27-3195</strain>
    </source>
</reference>
<dbReference type="Pfam" id="PF05120">
    <property type="entry name" value="GvpG"/>
    <property type="match status" value="1"/>
</dbReference>
<dbReference type="EMBL" id="DXGD01000272">
    <property type="protein sequence ID" value="HIW99944.1"/>
    <property type="molecule type" value="Genomic_DNA"/>
</dbReference>
<sequence length="80" mass="9092">MGLISSLVTAPFAPLRGTVWVAEQVKNEAERQYYDPGSIRRQLTEVEEARRTGALSEDEAARMEKELVSRLLESNRRKNS</sequence>
<evidence type="ECO:0000313" key="1">
    <source>
        <dbReference type="EMBL" id="HIW99944.1"/>
    </source>
</evidence>
<proteinExistence type="predicted"/>